<keyword evidence="7" id="KW-0496">Mitochondrion</keyword>
<comment type="subcellular location">
    <subcellularLocation>
        <location evidence="1">Mitochondrion inner membrane</location>
        <topology evidence="1">Peripheral membrane protein</topology>
    </subcellularLocation>
</comment>
<evidence type="ECO:0000256" key="6">
    <source>
        <dbReference type="ARBA" id="ARBA00023010"/>
    </source>
</evidence>
<keyword evidence="4" id="KW-0999">Mitochondrion inner membrane</keyword>
<evidence type="ECO:0000256" key="4">
    <source>
        <dbReference type="ARBA" id="ARBA00022792"/>
    </source>
</evidence>
<evidence type="ECO:0000313" key="10">
    <source>
        <dbReference type="Proteomes" id="UP000085678"/>
    </source>
</evidence>
<dbReference type="InterPro" id="IPR005341">
    <property type="entry name" value="Tim16"/>
</dbReference>
<evidence type="ECO:0000256" key="2">
    <source>
        <dbReference type="ARBA" id="ARBA00008817"/>
    </source>
</evidence>
<evidence type="ECO:0000256" key="8">
    <source>
        <dbReference type="ARBA" id="ARBA00023136"/>
    </source>
</evidence>
<keyword evidence="6" id="KW-0811">Translocation</keyword>
<dbReference type="InterPro" id="IPR036869">
    <property type="entry name" value="J_dom_sf"/>
</dbReference>
<sequence length="133" mass="14869">MLKVIVQAVVAGSQVVGRAFTRALQQEWAASQQAAKRQGGGKQGTKSAVADLKKGLTIQEAKQILNVSDLNDVEKIQKNYDHLFAVNEKSKGGSFYLQSKVYRAKERIDEEIQDKMQKERSQFEEEQSSPPKT</sequence>
<dbReference type="GO" id="GO:0005744">
    <property type="term" value="C:TIM23 mitochondrial import inner membrane translocase complex"/>
    <property type="evidence" value="ECO:0007669"/>
    <property type="project" value="InterPro"/>
</dbReference>
<evidence type="ECO:0000256" key="7">
    <source>
        <dbReference type="ARBA" id="ARBA00023128"/>
    </source>
</evidence>
<feature type="compositionally biased region" description="Basic and acidic residues" evidence="9">
    <location>
        <begin position="112"/>
        <end position="123"/>
    </location>
</feature>
<evidence type="ECO:0000256" key="3">
    <source>
        <dbReference type="ARBA" id="ARBA00022448"/>
    </source>
</evidence>
<evidence type="ECO:0000256" key="9">
    <source>
        <dbReference type="SAM" id="MobiDB-lite"/>
    </source>
</evidence>
<evidence type="ECO:0000256" key="5">
    <source>
        <dbReference type="ARBA" id="ARBA00022927"/>
    </source>
</evidence>
<feature type="region of interest" description="Disordered" evidence="9">
    <location>
        <begin position="112"/>
        <end position="133"/>
    </location>
</feature>
<proteinExistence type="inferred from homology"/>
<dbReference type="GeneID" id="106170057"/>
<accession>A0A1S3J4C2</accession>
<dbReference type="AlphaFoldDB" id="A0A1S3J4C2"/>
<dbReference type="Gene3D" id="1.10.287.110">
    <property type="entry name" value="DnaJ domain"/>
    <property type="match status" value="1"/>
</dbReference>
<protein>
    <submittedName>
        <fullName evidence="11">Mitochondrial import inner membrane translocase subunit Tim16</fullName>
    </submittedName>
</protein>
<dbReference type="PANTHER" id="PTHR12388:SF0">
    <property type="entry name" value="MITOCHONDRIAL IMPORT INNER MEMBRANE TRANSLOCASE SUBUNIT TIM16"/>
    <property type="match status" value="1"/>
</dbReference>
<keyword evidence="10" id="KW-1185">Reference proteome</keyword>
<comment type="similarity">
    <text evidence="2">Belongs to the TIM16/PAM16 family.</text>
</comment>
<dbReference type="Proteomes" id="UP000085678">
    <property type="component" value="Unplaced"/>
</dbReference>
<reference evidence="11" key="1">
    <citation type="submission" date="2025-08" db="UniProtKB">
        <authorList>
            <consortium name="RefSeq"/>
        </authorList>
    </citation>
    <scope>IDENTIFICATION</scope>
    <source>
        <tissue evidence="11">Gonads</tissue>
    </source>
</reference>
<keyword evidence="8" id="KW-0472">Membrane</keyword>
<dbReference type="KEGG" id="lak:106170057"/>
<dbReference type="RefSeq" id="XP_013405235.1">
    <property type="nucleotide sequence ID" value="XM_013549781.1"/>
</dbReference>
<dbReference type="InParanoid" id="A0A1S3J4C2"/>
<dbReference type="OMA" id="EHLFAIN"/>
<dbReference type="FunFam" id="1.10.287.110:FF:000006">
    <property type="entry name" value="Import inner membrane translocase subunit TIM16"/>
    <property type="match status" value="1"/>
</dbReference>
<evidence type="ECO:0000256" key="1">
    <source>
        <dbReference type="ARBA" id="ARBA00004637"/>
    </source>
</evidence>
<dbReference type="GO" id="GO:0030150">
    <property type="term" value="P:protein import into mitochondrial matrix"/>
    <property type="evidence" value="ECO:0007669"/>
    <property type="project" value="InterPro"/>
</dbReference>
<dbReference type="FunCoup" id="A0A1S3J4C2">
    <property type="interactions" value="815"/>
</dbReference>
<name>A0A1S3J4C2_LINAN</name>
<evidence type="ECO:0000313" key="11">
    <source>
        <dbReference type="RefSeq" id="XP_013405235.1"/>
    </source>
</evidence>
<dbReference type="STRING" id="7574.A0A1S3J4C2"/>
<dbReference type="OrthoDB" id="10262892at2759"/>
<keyword evidence="3" id="KW-0813">Transport</keyword>
<keyword evidence="5" id="KW-0653">Protein transport</keyword>
<dbReference type="PANTHER" id="PTHR12388">
    <property type="entry name" value="MITOCHONDRIA ASSOCIATED GRANULOCYTE MACROPHAGE CSF SIGNALING MOLECULE"/>
    <property type="match status" value="1"/>
</dbReference>
<dbReference type="Pfam" id="PF03656">
    <property type="entry name" value="Pam16"/>
    <property type="match status" value="1"/>
</dbReference>
<organism evidence="10 11">
    <name type="scientific">Lingula anatina</name>
    <name type="common">Brachiopod</name>
    <name type="synonym">Lingula unguis</name>
    <dbReference type="NCBI Taxonomy" id="7574"/>
    <lineage>
        <taxon>Eukaryota</taxon>
        <taxon>Metazoa</taxon>
        <taxon>Spiralia</taxon>
        <taxon>Lophotrochozoa</taxon>
        <taxon>Brachiopoda</taxon>
        <taxon>Linguliformea</taxon>
        <taxon>Lingulata</taxon>
        <taxon>Lingulida</taxon>
        <taxon>Linguloidea</taxon>
        <taxon>Lingulidae</taxon>
        <taxon>Lingula</taxon>
    </lineage>
</organism>
<gene>
    <name evidence="11" type="primary">LOC106170057</name>
</gene>